<dbReference type="InterPro" id="IPR013324">
    <property type="entry name" value="RNA_pol_sigma_r3/r4-like"/>
</dbReference>
<dbReference type="EMBL" id="JAOPKB010000020">
    <property type="protein sequence ID" value="MCU4975536.1"/>
    <property type="molecule type" value="Genomic_DNA"/>
</dbReference>
<dbReference type="EMBL" id="JAOPKA010000021">
    <property type="protein sequence ID" value="MCU4744062.1"/>
    <property type="molecule type" value="Genomic_DNA"/>
</dbReference>
<dbReference type="SUPFAM" id="SSF88659">
    <property type="entry name" value="Sigma3 and sigma4 domains of RNA polymerase sigma factors"/>
    <property type="match status" value="1"/>
</dbReference>
<dbReference type="InterPro" id="IPR031803">
    <property type="entry name" value="BAT_GAF/HTH-assoc"/>
</dbReference>
<comment type="caution">
    <text evidence="5">The sequence shown here is derived from an EMBL/GenBank/DDBJ whole genome shotgun (WGS) entry which is preliminary data.</text>
</comment>
<dbReference type="InterPro" id="IPR007050">
    <property type="entry name" value="HTH_bacterioopsin"/>
</dbReference>
<evidence type="ECO:0000259" key="3">
    <source>
        <dbReference type="Pfam" id="PF04967"/>
    </source>
</evidence>
<evidence type="ECO:0000313" key="6">
    <source>
        <dbReference type="EMBL" id="MCU4975536.1"/>
    </source>
</evidence>
<dbReference type="RefSeq" id="WP_338005869.1">
    <property type="nucleotide sequence ID" value="NZ_JAOPKA010000021.1"/>
</dbReference>
<protein>
    <submittedName>
        <fullName evidence="5">Helix-turn-helix domain-containing protein</fullName>
    </submittedName>
</protein>
<dbReference type="Pfam" id="PF04967">
    <property type="entry name" value="HTH_10"/>
    <property type="match status" value="1"/>
</dbReference>
<accession>A0AAP2Z351</accession>
<evidence type="ECO:0000313" key="8">
    <source>
        <dbReference type="Proteomes" id="UP001321018"/>
    </source>
</evidence>
<feature type="domain" description="Bacterioopsin transcriptional activator GAF and HTH associated" evidence="4">
    <location>
        <begin position="6"/>
        <end position="145"/>
    </location>
</feature>
<organism evidence="5 8">
    <name type="scientific">Natronoglomus mannanivorans</name>
    <dbReference type="NCBI Taxonomy" id="2979990"/>
    <lineage>
        <taxon>Archaea</taxon>
        <taxon>Methanobacteriati</taxon>
        <taxon>Methanobacteriota</taxon>
        <taxon>Stenosarchaea group</taxon>
        <taxon>Halobacteria</taxon>
        <taxon>Halobacteriales</taxon>
        <taxon>Natrialbaceae</taxon>
        <taxon>Natronoglomus</taxon>
    </lineage>
</organism>
<dbReference type="Proteomes" id="UP001321018">
    <property type="component" value="Unassembled WGS sequence"/>
</dbReference>
<evidence type="ECO:0000256" key="1">
    <source>
        <dbReference type="ARBA" id="ARBA00023015"/>
    </source>
</evidence>
<dbReference type="PANTHER" id="PTHR34236">
    <property type="entry name" value="DIMETHYL SULFOXIDE REDUCTASE TRANSCRIPTIONAL ACTIVATOR"/>
    <property type="match status" value="1"/>
</dbReference>
<evidence type="ECO:0000313" key="5">
    <source>
        <dbReference type="EMBL" id="MCU4744062.1"/>
    </source>
</evidence>
<dbReference type="Proteomes" id="UP001320972">
    <property type="component" value="Unassembled WGS sequence"/>
</dbReference>
<reference evidence="5 7" key="1">
    <citation type="submission" date="2022-09" db="EMBL/GenBank/DDBJ databases">
        <title>Enrichment on poylsaccharides allowed isolation of novel metabolic and taxonomic groups of Haloarchaea.</title>
        <authorList>
            <person name="Sorokin D.Y."/>
            <person name="Elcheninov A.G."/>
            <person name="Khizhniak T.V."/>
            <person name="Kolganova T.V."/>
            <person name="Kublanov I.V."/>
        </authorList>
    </citation>
    <scope>NUCLEOTIDE SEQUENCE</scope>
    <source>
        <strain evidence="6 7">AArc-m2/3/4</strain>
        <strain evidence="5">AArc-xg1-1</strain>
    </source>
</reference>
<keyword evidence="7" id="KW-1185">Reference proteome</keyword>
<keyword evidence="1" id="KW-0805">Transcription regulation</keyword>
<evidence type="ECO:0000313" key="7">
    <source>
        <dbReference type="Proteomes" id="UP001320972"/>
    </source>
</evidence>
<gene>
    <name evidence="6" type="ORF">OB955_22880</name>
    <name evidence="5" type="ORF">OB960_22025</name>
</gene>
<name>A0AAP2Z351_9EURY</name>
<sequence>MSIVAEFTIGADGFALAETFRAVPDARIEAERVATHSREWVMPFCWMAGGDEAAFTDALENDPTVDRCQIVETTDETTLYNIRWADEVGSLIDEIIDQHGIVLEASGGDGAWFFRLRFLTRAQLSDFQAHFNEQGPEFEVHRIIEPSEPRQLEYGLTPDQLEVLRLTLEQGYFRVPRETSLATISDSLGISQNATSQRVRRGLEALLENTLEIKGDGERIGRNP</sequence>
<dbReference type="AlphaFoldDB" id="A0AAP2Z351"/>
<dbReference type="PANTHER" id="PTHR34236:SF1">
    <property type="entry name" value="DIMETHYL SULFOXIDE REDUCTASE TRANSCRIPTIONAL ACTIVATOR"/>
    <property type="match status" value="1"/>
</dbReference>
<evidence type="ECO:0000256" key="2">
    <source>
        <dbReference type="ARBA" id="ARBA00023163"/>
    </source>
</evidence>
<evidence type="ECO:0000259" key="4">
    <source>
        <dbReference type="Pfam" id="PF15915"/>
    </source>
</evidence>
<feature type="domain" description="HTH bat-type" evidence="3">
    <location>
        <begin position="156"/>
        <end position="206"/>
    </location>
</feature>
<proteinExistence type="predicted"/>
<keyword evidence="2" id="KW-0804">Transcription</keyword>
<dbReference type="Pfam" id="PF15915">
    <property type="entry name" value="BAT"/>
    <property type="match status" value="1"/>
</dbReference>